<keyword evidence="4" id="KW-1185">Reference proteome</keyword>
<dbReference type="Proteomes" id="UP000256977">
    <property type="component" value="Unassembled WGS sequence"/>
</dbReference>
<dbReference type="InterPro" id="IPR006059">
    <property type="entry name" value="SBP"/>
</dbReference>
<dbReference type="EMBL" id="QRDZ01000006">
    <property type="protein sequence ID" value="RED84346.1"/>
    <property type="molecule type" value="Genomic_DNA"/>
</dbReference>
<sequence length="467" mass="49828">MKKKLVTVTASVLMLSSVLSACGSDNKENNASPSASPAASPSASASSPAPSESAPAPVERFDVSLRHIQIGELQKFRKAILDEVVQKAETEVPGANFEMDAVEDSFNRFTKLPAEMAAGNPPKIFDLFGGPGDGQKYARANKLLDLTPIIEELGIKDKFTDYSTFVVDGKVYGLPIGAGSEGWFYNKEILEANGLAAPTTLEELEAAFATLKGKGITPIAMGSQAAWVPFMLLNTLIPRYAGEDIQAGVADGSRKMTEPEVVAALAKYKEWVDKGYFTKGELGIDYTGQTNEFIAGKAAFLFDGTWRISTFNADGVGAALNGKVGYFAMPAVPGGKGSQKAVNFNQNNGYGFSSDVNDNEKAAIKAFIKNLYTEEYQVRGYQEDGVLPSMKVDASKLTSDNPIMQQVLASNAAAEGVVFPHFDSLVPGAVNGEFEKQIQNLIAGKTTPEKAAEEIQKALDSELAALK</sequence>
<organism evidence="3 4">
    <name type="scientific">Cohnella phaseoli</name>
    <dbReference type="NCBI Taxonomy" id="456490"/>
    <lineage>
        <taxon>Bacteria</taxon>
        <taxon>Bacillati</taxon>
        <taxon>Bacillota</taxon>
        <taxon>Bacilli</taxon>
        <taxon>Bacillales</taxon>
        <taxon>Paenibacillaceae</taxon>
        <taxon>Cohnella</taxon>
    </lineage>
</organism>
<feature type="compositionally biased region" description="Low complexity" evidence="1">
    <location>
        <begin position="31"/>
        <end position="56"/>
    </location>
</feature>
<dbReference type="AlphaFoldDB" id="A0A3D9KFS6"/>
<comment type="caution">
    <text evidence="3">The sequence shown here is derived from an EMBL/GenBank/DDBJ whole genome shotgun (WGS) entry which is preliminary data.</text>
</comment>
<dbReference type="OrthoDB" id="9798191at2"/>
<dbReference type="PROSITE" id="PS51257">
    <property type="entry name" value="PROKAR_LIPOPROTEIN"/>
    <property type="match status" value="1"/>
</dbReference>
<protein>
    <submittedName>
        <fullName evidence="3">Carbohydrate ABC transporter substrate-binding protein (CUT1 family)</fullName>
    </submittedName>
</protein>
<accession>A0A3D9KFS6</accession>
<dbReference type="Pfam" id="PF13416">
    <property type="entry name" value="SBP_bac_8"/>
    <property type="match status" value="1"/>
</dbReference>
<proteinExistence type="predicted"/>
<evidence type="ECO:0000313" key="4">
    <source>
        <dbReference type="Proteomes" id="UP000256977"/>
    </source>
</evidence>
<dbReference type="InterPro" id="IPR050490">
    <property type="entry name" value="Bact_solute-bd_prot1"/>
</dbReference>
<feature type="region of interest" description="Disordered" evidence="1">
    <location>
        <begin position="23"/>
        <end position="56"/>
    </location>
</feature>
<feature type="chain" id="PRO_5038644659" evidence="2">
    <location>
        <begin position="22"/>
        <end position="467"/>
    </location>
</feature>
<keyword evidence="2" id="KW-0732">Signal</keyword>
<dbReference type="Gene3D" id="3.40.190.10">
    <property type="entry name" value="Periplasmic binding protein-like II"/>
    <property type="match status" value="2"/>
</dbReference>
<evidence type="ECO:0000256" key="1">
    <source>
        <dbReference type="SAM" id="MobiDB-lite"/>
    </source>
</evidence>
<gene>
    <name evidence="3" type="ORF">DFP98_106221</name>
</gene>
<dbReference type="RefSeq" id="WP_116060492.1">
    <property type="nucleotide sequence ID" value="NZ_QRDZ01000006.1"/>
</dbReference>
<name>A0A3D9KFS6_9BACL</name>
<feature type="signal peptide" evidence="2">
    <location>
        <begin position="1"/>
        <end position="21"/>
    </location>
</feature>
<evidence type="ECO:0000256" key="2">
    <source>
        <dbReference type="SAM" id="SignalP"/>
    </source>
</evidence>
<evidence type="ECO:0000313" key="3">
    <source>
        <dbReference type="EMBL" id="RED84346.1"/>
    </source>
</evidence>
<reference evidence="3 4" key="1">
    <citation type="submission" date="2018-07" db="EMBL/GenBank/DDBJ databases">
        <title>Genomic Encyclopedia of Type Strains, Phase III (KMG-III): the genomes of soil and plant-associated and newly described type strains.</title>
        <authorList>
            <person name="Whitman W."/>
        </authorList>
    </citation>
    <scope>NUCLEOTIDE SEQUENCE [LARGE SCALE GENOMIC DNA]</scope>
    <source>
        <strain evidence="3 4">CECT 7287</strain>
    </source>
</reference>
<dbReference type="PANTHER" id="PTHR43649">
    <property type="entry name" value="ARABINOSE-BINDING PROTEIN-RELATED"/>
    <property type="match status" value="1"/>
</dbReference>
<dbReference type="SUPFAM" id="SSF53850">
    <property type="entry name" value="Periplasmic binding protein-like II"/>
    <property type="match status" value="1"/>
</dbReference>